<dbReference type="Pfam" id="PF20148">
    <property type="entry name" value="DUF6531"/>
    <property type="match status" value="1"/>
</dbReference>
<evidence type="ECO:0000256" key="1">
    <source>
        <dbReference type="ARBA" id="ARBA00022737"/>
    </source>
</evidence>
<dbReference type="EMBL" id="JAINZZ010000025">
    <property type="protein sequence ID" value="MBY8879933.1"/>
    <property type="molecule type" value="Genomic_DNA"/>
</dbReference>
<evidence type="ECO:0000259" key="5">
    <source>
        <dbReference type="Pfam" id="PF25023"/>
    </source>
</evidence>
<protein>
    <submittedName>
        <fullName evidence="6">DUF6531 domain-containing protein</fullName>
    </submittedName>
</protein>
<name>A0ABS7QAE1_9ACTN</name>
<dbReference type="SUPFAM" id="SSF69318">
    <property type="entry name" value="Integrin alpha N-terminal domain"/>
    <property type="match status" value="1"/>
</dbReference>
<dbReference type="CDD" id="cd00110">
    <property type="entry name" value="LamG"/>
    <property type="match status" value="1"/>
</dbReference>
<dbReference type="Gene3D" id="2.180.10.10">
    <property type="entry name" value="RHS repeat-associated core"/>
    <property type="match status" value="4"/>
</dbReference>
<dbReference type="NCBIfam" id="TIGR03696">
    <property type="entry name" value="Rhs_assc_core"/>
    <property type="match status" value="1"/>
</dbReference>
<gene>
    <name evidence="6" type="ORF">K7862_20185</name>
</gene>
<feature type="domain" description="Teneurin-like YD-shell" evidence="5">
    <location>
        <begin position="2733"/>
        <end position="2873"/>
    </location>
</feature>
<accession>A0ABS7QAE1</accession>
<feature type="domain" description="Teneurin-like YD-shell" evidence="5">
    <location>
        <begin position="3060"/>
        <end position="3157"/>
    </location>
</feature>
<evidence type="ECO:0000313" key="7">
    <source>
        <dbReference type="Proteomes" id="UP000778578"/>
    </source>
</evidence>
<dbReference type="NCBIfam" id="TIGR01643">
    <property type="entry name" value="YD_repeat_2x"/>
    <property type="match status" value="9"/>
</dbReference>
<dbReference type="InterPro" id="IPR022385">
    <property type="entry name" value="Rhs_assc_core"/>
</dbReference>
<feature type="region of interest" description="Disordered" evidence="2">
    <location>
        <begin position="3288"/>
        <end position="3422"/>
    </location>
</feature>
<feature type="region of interest" description="Disordered" evidence="2">
    <location>
        <begin position="2718"/>
        <end position="2755"/>
    </location>
</feature>
<dbReference type="Pfam" id="PF13385">
    <property type="entry name" value="Laminin_G_3"/>
    <property type="match status" value="2"/>
</dbReference>
<dbReference type="InterPro" id="IPR013320">
    <property type="entry name" value="ConA-like_dom_sf"/>
</dbReference>
<feature type="compositionally biased region" description="Polar residues" evidence="2">
    <location>
        <begin position="3130"/>
        <end position="3142"/>
    </location>
</feature>
<dbReference type="Proteomes" id="UP000778578">
    <property type="component" value="Unassembled WGS sequence"/>
</dbReference>
<dbReference type="InterPro" id="IPR050708">
    <property type="entry name" value="T6SS_VgrG/RHS"/>
</dbReference>
<proteinExistence type="predicted"/>
<dbReference type="InterPro" id="IPR001791">
    <property type="entry name" value="Laminin_G"/>
</dbReference>
<reference evidence="6 7" key="1">
    <citation type="submission" date="2021-08" db="EMBL/GenBank/DDBJ databases">
        <title>WGS of actinomycetes from Thailand.</title>
        <authorList>
            <person name="Thawai C."/>
        </authorList>
    </citation>
    <scope>NUCLEOTIDE SEQUENCE [LARGE SCALE GENOMIC DNA]</scope>
    <source>
        <strain evidence="6 7">PLK6-54</strain>
    </source>
</reference>
<dbReference type="PANTHER" id="PTHR32305:SF15">
    <property type="entry name" value="PROTEIN RHSA-RELATED"/>
    <property type="match status" value="1"/>
</dbReference>
<feature type="compositionally biased region" description="Low complexity" evidence="2">
    <location>
        <begin position="3376"/>
        <end position="3396"/>
    </location>
</feature>
<comment type="caution">
    <text evidence="6">The sequence shown here is derived from an EMBL/GenBank/DDBJ whole genome shotgun (WGS) entry which is preliminary data.</text>
</comment>
<dbReference type="InterPro" id="IPR006530">
    <property type="entry name" value="YD"/>
</dbReference>
<dbReference type="SUPFAM" id="SSF49899">
    <property type="entry name" value="Concanavalin A-like lectins/glucanases"/>
    <property type="match status" value="2"/>
</dbReference>
<feature type="signal peptide" evidence="3">
    <location>
        <begin position="1"/>
        <end position="27"/>
    </location>
</feature>
<feature type="chain" id="PRO_5047331053" evidence="3">
    <location>
        <begin position="28"/>
        <end position="3600"/>
    </location>
</feature>
<dbReference type="InterPro" id="IPR028994">
    <property type="entry name" value="Integrin_alpha_N"/>
</dbReference>
<keyword evidence="7" id="KW-1185">Reference proteome</keyword>
<dbReference type="Pfam" id="PF05593">
    <property type="entry name" value="RHS_repeat"/>
    <property type="match status" value="9"/>
</dbReference>
<evidence type="ECO:0000313" key="6">
    <source>
        <dbReference type="EMBL" id="MBY8879933.1"/>
    </source>
</evidence>
<feature type="domain" description="DUF6531" evidence="4">
    <location>
        <begin position="795"/>
        <end position="867"/>
    </location>
</feature>
<dbReference type="RefSeq" id="WP_222964475.1">
    <property type="nucleotide sequence ID" value="NZ_JAINZZ010000025.1"/>
</dbReference>
<organism evidence="6 7">
    <name type="scientific">Actinacidiphila acidipaludis</name>
    <dbReference type="NCBI Taxonomy" id="2873382"/>
    <lineage>
        <taxon>Bacteria</taxon>
        <taxon>Bacillati</taxon>
        <taxon>Actinomycetota</taxon>
        <taxon>Actinomycetes</taxon>
        <taxon>Kitasatosporales</taxon>
        <taxon>Streptomycetaceae</taxon>
        <taxon>Actinacidiphila</taxon>
    </lineage>
</organism>
<keyword evidence="1" id="KW-0677">Repeat</keyword>
<feature type="compositionally biased region" description="Polar residues" evidence="2">
    <location>
        <begin position="3406"/>
        <end position="3422"/>
    </location>
</feature>
<sequence length="3600" mass="371841">MRRRPRRLAAVVSGLLVVLLGTQPAAAAIAAHTKSSRLVLPHQRTGSAAGLPHRAKSAVKPGQGSEASRKAARVPGALPPDAAPSRAGKPKQSWSGPRSPFDGHTVTPQGPAQAGVAATTRDAITPADTGTGDPALPGVATTGTEIVRDRTADTSVFQQADGTLTARVYSRPVHYRAADGSWQDINTTLTRRADGRWAESADAPAASFARNGSDSALVSFGPGDGEQVSFGLQGASAVTARASGSSITYPGIAAASDLTYEATASGVKETLTLSKPSAPTTWVFPLSLSGLTPSLAADGSVRFTDGSGTVRETVPHGFMEDSARGAVSHEGAISTGVTYSLITTAGGIPALKVSLDSAWLHATGRVYPVKVDPTNLNASSSTYVETPYDINFSTDDTLKVGSYDGGSHKALSYLNFGSFGTQFKNDYIEKASLYLDDVWSGGCSAQAVAVRPITSSWSVGSIAKYPGLSYGSSVGSSSFDAGASCGGSAWHGIDIGDNPSAAGVKLLEGWSHGGANHGLALSADTSKVAAWKQFASVNSSYPPYLSVTYSAYGADYSIPKQTYTEPTASTTGSMKVTITNRGEAAWSTSTVKLAADVYSTSWTKLKTNATTTAVPSSVASNATVTMTGSIPALDPGQYYVCWDMLNGSTSFYTSYAVPMVCSLVASADTPPQVDTASPPSDTVAGTITPQLFADGHDPDGYPGNPLKYDFQVYTNPASGTPSLVADSGWIANGQWAVPDGKLAWYQSYYWVVADSDGDAASDWSDPSLFSTTVQQPLITSHLGGGGADSSRSFDPQVGDYTTSATDVAVPAAGPALDVSRTYNSLDPRTSLLFGAGWSSRYDMTVQPDNDSSGGVVVTGADGRQERFGRNSFELDQIASAGDQTGDHVDDAVAVDQTTGKLWLYPGPDYSALSRLQVGNGGWNGMAWLTGGDVNGDGVGDLDAVRTSDGTLWMYPGVAGGGYGTRVEIGTGGWNGMAVLALTAPLGSDGKKDLVAAETSTGFLWAYPVNGDGSLGTRIEIGTGGWNGMTELMGGDFNGDGHGDVVAVEKSTGYLWLYPGQGSNALGSRVQLGTGWSSMQDLAPVTGIPGDGTVDFLATQKSSGIRYLYHSGSTFNASTSYAGNTRTTSGMAAYTPAAGEFETFGPVAGSNAGWALQDKSGTTYTFGRASGAVWKLTKITDRHDRTQTLTYNTDGTLATVTADAGDRALHFTWSGGHVTQVVTDPASTGGRAETWTYSYDGDDLTTVCPPTSATACTAYSYTSGSSSGSHFRSTVLDANPSSYWRLADPSGTTATSDVAVNEGNDKGTYSSTGVTPGSAGPLVGSPTTAATFDGAHGYVTLPSGLLTSASYVSVGLWFKSTATSAGVLFSYQKDALSKTSTPGNYTPALYLGTSGKLYGQLIDDNAGTPIATSTSVADGKWHYAVLTGAGDTESLYLDGSLVGNQSGQILVSGQPVDAIGSGFLGGHWPDEAHSSTTANTGYPTYFKGQVGEVAFYTHALGAPAISQQYNAGSSAARELSAVTLPSGKTRMTASYDATSDRASQVTDGNGGTWKLAVPSTAGSAAYYRSRVLSSSPWNYWRLGESSGSQAANELSTQAAQAAYSVKSADPATYHNVTLGAAGPLTGSGQTAATFNGTSSYVSAPSSSEPGYSSGFSVELWFKTGTAGETLFSYQSGPVGTTLSGGYTPALYIGADGHLYGQIWDGYLSPMESTAEVDDNAWHQAVLTYDADGDQTLSVDGQQTDTRSGDSLHYIGMPYVSFGAGYLSGGWPSLPASNPQGYFKGSLAEISEYSAALSGDAIADHYAGRGPSTGAVPVTTDVVTDPGNNALTYRYDPGHGDRPVSATDALGGSTQYTYDSNGYLSATTDPDGTRTGLVHDVRGNTLSRTVSDSYGDSTTSYYTYPVSGALTVTDPRNDEPTAYADPRSSGPTDTTYATTYGYSPEGDLLTTEDADGNAVISTYTTGSEAASGGGTEPPGLVATTKDPNGSITAYAYTKAGDLAQITAPTGMRTSYSYDALGRRLTSTQVSDTYPDGVTTTYAYDDDNRLLSRTGPATTDAVTGTTHTPQATYAYDDDGDTTGVAVADTTGGDSTRSTTWGYNDQDQVSKVTDPAGDTTAFGYDLFGNRSEQTDADGSRYAFAYSPTGELLTTTLTNYTGDPVDPTSPTSLVLDSRAYDPAGLLASDTDSMGRTVDNEYDWNYRLTEHWMPDFHETDGTTDGRDILQFSYDAAGNVVNRWDATYLVETDYTVDPAGRVTRQTFDPDQLDTVTDYVYDPNGNVTSRAVTGGGVTEQTDQTFDALDDVTSVTVHDGADTQVTSNTYDQRGILTSTTDPRGHLAGADAADFTTSFAGNELGELTQITAPVVAAESNGQAAQQTHPITLRGYDTFGDETSVDDPDGDITTYTYDLDGRPTAISAPAYTPPGSATAITPTAGAVYDAVGNLTEVTDGLQHTTRYTYDQFGDRAEVQRPAVDGSVPTTHTTFDTDGEALSVTDPTGAVTTATYDQLGEQLTSTAVVRQPTPASYTTTYEYDGRGDQVSVTLPGGEKSTATYDAAGRTLTSTDPLDNTTSYAYDLAGRPTRTTLPDGTAVTDTYDPAGRMTGTAKLNAAGATLSEQSATYDAAGNPLSVTNADQHTSRYAWDALGRLVSQTEPVTGTSTITTSFGYDAAGRATRSTDGNGNATITTYNALGLPESTVEPSTSAFPGVGDRTTTVGYDANGLPVTTTRPGGVSVTAGYDADGRLTSESGTGAEAATADRDFGYDADGRLTSASAPGGNNTYTYDDRGEILSAAGPSGTAAYGYNSDALLVSRTDKAGTATYTYDADGRPHTATDPLTNTTLTDTYNSIGQLTAVSYGTGAAGRSLSYDDQHRLTGDTLDTPGGVTEASATYGYDDAGLVTSRTTTGTAGAGAETYGYDEAGRLTSWTKGSASTGYGYDDAGNRTSVAAGGNTTTATYNARDQLTGTSGSTSASYAYSARGTLTSVDGTTGSEHLSYDAFDQLTGDGAGSYTHDSLGRLATAGTNTFGYDGTAPGIVSDGTETYDRSPGGELTAVSGQGGPALAYTDQHGDLTATFTATGTTPAGSTAYDPYGRTTATSGTQHDLGYQGGWTDPTSNRVATASRWYDPSTGTFTSHDATSQSPFPSVDANPYTYGDDDPMNTADPSGDSGCSTSSYRPGGYYPSGHTHRGGGGSRSSGYAYPPGFPDGENLSSSYSSGYSYTYDPAQSYLDSMNNFNWGGSGYGGSGYWGIGGTGGLSLFGLSGSSLELGFDFGFAFALGYGSCNVVVTPPPPPPPTAEMGVHENPGARPAGQATGAGTHAQPGTKTAATGPGVAAPAKPTGAGPAAAAGYTPTTMTAAPTTSGLGTTLPVDPSAGEPTTLTTPTDPSASLPTTLTTPVDPTAGLPSGSVSPANPHTGLGTTTLPADTSASDPNIAFAVPDKLPSTDIGPHVVLGVNPGSDALAEQLGAKTYNKPEFGLTGDNSNTPLWQTGVLSSVGNPDIQISISLNDLKGQNYEDMFDLAYKAGVKAGMAKAAEPGSGLGTVWEMSIVGKYAFFGSIDEPGGRPWTDFHFYYREPGDDEFSRVYPDEPDWPKLRKAAGQ</sequence>
<feature type="region of interest" description="Disordered" evidence="2">
    <location>
        <begin position="3130"/>
        <end position="3201"/>
    </location>
</feature>
<feature type="compositionally biased region" description="Low complexity" evidence="2">
    <location>
        <begin position="3308"/>
        <end position="3362"/>
    </location>
</feature>
<feature type="region of interest" description="Disordered" evidence="2">
    <location>
        <begin position="1831"/>
        <end position="1850"/>
    </location>
</feature>
<evidence type="ECO:0000256" key="2">
    <source>
        <dbReference type="SAM" id="MobiDB-lite"/>
    </source>
</evidence>
<dbReference type="InterPro" id="IPR056823">
    <property type="entry name" value="TEN-like_YD-shell"/>
</dbReference>
<keyword evidence="3" id="KW-0732">Signal</keyword>
<evidence type="ECO:0000259" key="4">
    <source>
        <dbReference type="Pfam" id="PF20148"/>
    </source>
</evidence>
<dbReference type="InterPro" id="IPR045351">
    <property type="entry name" value="DUF6531"/>
</dbReference>
<dbReference type="InterPro" id="IPR031325">
    <property type="entry name" value="RHS_repeat"/>
</dbReference>
<feature type="domain" description="Teneurin-like YD-shell" evidence="5">
    <location>
        <begin position="2950"/>
        <end position="3028"/>
    </location>
</feature>
<feature type="region of interest" description="Disordered" evidence="2">
    <location>
        <begin position="1908"/>
        <end position="1941"/>
    </location>
</feature>
<dbReference type="Pfam" id="PF25023">
    <property type="entry name" value="TEN_YD-shell"/>
    <property type="match status" value="3"/>
</dbReference>
<feature type="region of interest" description="Disordered" evidence="2">
    <location>
        <begin position="45"/>
        <end position="117"/>
    </location>
</feature>
<feature type="region of interest" description="Disordered" evidence="2">
    <location>
        <begin position="1964"/>
        <end position="1983"/>
    </location>
</feature>
<evidence type="ECO:0000256" key="3">
    <source>
        <dbReference type="SAM" id="SignalP"/>
    </source>
</evidence>
<dbReference type="Gene3D" id="2.60.120.200">
    <property type="match status" value="2"/>
</dbReference>
<feature type="compositionally biased region" description="Polar residues" evidence="2">
    <location>
        <begin position="1927"/>
        <end position="1939"/>
    </location>
</feature>
<dbReference type="PANTHER" id="PTHR32305">
    <property type="match status" value="1"/>
</dbReference>